<evidence type="ECO:0000313" key="2">
    <source>
        <dbReference type="Proteomes" id="UP000619293"/>
    </source>
</evidence>
<gene>
    <name evidence="1" type="ORF">Cch02nite_38470</name>
</gene>
<organism evidence="1 2">
    <name type="scientific">Catellatospora chokoriensis</name>
    <dbReference type="NCBI Taxonomy" id="310353"/>
    <lineage>
        <taxon>Bacteria</taxon>
        <taxon>Bacillati</taxon>
        <taxon>Actinomycetota</taxon>
        <taxon>Actinomycetes</taxon>
        <taxon>Micromonosporales</taxon>
        <taxon>Micromonosporaceae</taxon>
        <taxon>Catellatospora</taxon>
    </lineage>
</organism>
<comment type="caution">
    <text evidence="1">The sequence shown here is derived from an EMBL/GenBank/DDBJ whole genome shotgun (WGS) entry which is preliminary data.</text>
</comment>
<protein>
    <submittedName>
        <fullName evidence="1">Uncharacterized protein</fullName>
    </submittedName>
</protein>
<name>A0A8J3NSD4_9ACTN</name>
<sequence>MTIQVKADATACCCCAGELYLLATLPHPTMAESSRQVRLCPRCDADKGAAQGLLSYFAVHGSAREGDSDFLARLIKEWLDAATAARFEESGWSADYEMWKSGEL</sequence>
<evidence type="ECO:0000313" key="1">
    <source>
        <dbReference type="EMBL" id="GIF90403.1"/>
    </source>
</evidence>
<proteinExistence type="predicted"/>
<dbReference type="InterPro" id="IPR046267">
    <property type="entry name" value="DUF6300"/>
</dbReference>
<dbReference type="EMBL" id="BONG01000023">
    <property type="protein sequence ID" value="GIF90403.1"/>
    <property type="molecule type" value="Genomic_DNA"/>
</dbReference>
<dbReference type="Proteomes" id="UP000619293">
    <property type="component" value="Unassembled WGS sequence"/>
</dbReference>
<keyword evidence="2" id="KW-1185">Reference proteome</keyword>
<dbReference type="AlphaFoldDB" id="A0A8J3NSD4"/>
<accession>A0A8J3NSD4</accession>
<dbReference type="Pfam" id="PF19817">
    <property type="entry name" value="DUF6300"/>
    <property type="match status" value="1"/>
</dbReference>
<dbReference type="RefSeq" id="WP_191842625.1">
    <property type="nucleotide sequence ID" value="NZ_BAAALB010000024.1"/>
</dbReference>
<reference evidence="1 2" key="1">
    <citation type="submission" date="2021-01" db="EMBL/GenBank/DDBJ databases">
        <title>Whole genome shotgun sequence of Catellatospora chokoriensis NBRC 107358.</title>
        <authorList>
            <person name="Komaki H."/>
            <person name="Tamura T."/>
        </authorList>
    </citation>
    <scope>NUCLEOTIDE SEQUENCE [LARGE SCALE GENOMIC DNA]</scope>
    <source>
        <strain evidence="1 2">NBRC 107358</strain>
    </source>
</reference>